<proteinExistence type="predicted"/>
<dbReference type="Gene3D" id="1.10.510.10">
    <property type="entry name" value="Transferase(Phosphotransferase) domain 1"/>
    <property type="match status" value="1"/>
</dbReference>
<evidence type="ECO:0000259" key="2">
    <source>
        <dbReference type="PROSITE" id="PS50011"/>
    </source>
</evidence>
<evidence type="ECO:0000313" key="4">
    <source>
        <dbReference type="Proteomes" id="UP000824998"/>
    </source>
</evidence>
<feature type="domain" description="Protein kinase" evidence="2">
    <location>
        <begin position="25"/>
        <end position="180"/>
    </location>
</feature>
<protein>
    <recommendedName>
        <fullName evidence="2">Protein kinase domain-containing protein</fullName>
    </recommendedName>
</protein>
<dbReference type="GO" id="GO:0005524">
    <property type="term" value="F:ATP binding"/>
    <property type="evidence" value="ECO:0007669"/>
    <property type="project" value="InterPro"/>
</dbReference>
<dbReference type="InterPro" id="IPR000719">
    <property type="entry name" value="Prot_kinase_dom"/>
</dbReference>
<dbReference type="AlphaFoldDB" id="A0A9P7Y7T3"/>
<keyword evidence="4" id="KW-1185">Reference proteome</keyword>
<comment type="caution">
    <text evidence="3">The sequence shown here is derived from an EMBL/GenBank/DDBJ whole genome shotgun (WGS) entry which is preliminary data.</text>
</comment>
<evidence type="ECO:0000313" key="3">
    <source>
        <dbReference type="EMBL" id="KAG9228714.1"/>
    </source>
</evidence>
<organism evidence="3 4">
    <name type="scientific">Amylocarpus encephaloides</name>
    <dbReference type="NCBI Taxonomy" id="45428"/>
    <lineage>
        <taxon>Eukaryota</taxon>
        <taxon>Fungi</taxon>
        <taxon>Dikarya</taxon>
        <taxon>Ascomycota</taxon>
        <taxon>Pezizomycotina</taxon>
        <taxon>Leotiomycetes</taxon>
        <taxon>Helotiales</taxon>
        <taxon>Helotiales incertae sedis</taxon>
        <taxon>Amylocarpus</taxon>
    </lineage>
</organism>
<dbReference type="OrthoDB" id="4062651at2759"/>
<dbReference type="SUPFAM" id="SSF56112">
    <property type="entry name" value="Protein kinase-like (PK-like)"/>
    <property type="match status" value="1"/>
</dbReference>
<dbReference type="GO" id="GO:0004672">
    <property type="term" value="F:protein kinase activity"/>
    <property type="evidence" value="ECO:0007669"/>
    <property type="project" value="InterPro"/>
</dbReference>
<reference evidence="3" key="1">
    <citation type="journal article" date="2021" name="IMA Fungus">
        <title>Genomic characterization of three marine fungi, including Emericellopsis atlantica sp. nov. with signatures of a generalist lifestyle and marine biomass degradation.</title>
        <authorList>
            <person name="Hagestad O.C."/>
            <person name="Hou L."/>
            <person name="Andersen J.H."/>
            <person name="Hansen E.H."/>
            <person name="Altermark B."/>
            <person name="Li C."/>
            <person name="Kuhnert E."/>
            <person name="Cox R.J."/>
            <person name="Crous P.W."/>
            <person name="Spatafora J.W."/>
            <person name="Lail K."/>
            <person name="Amirebrahimi M."/>
            <person name="Lipzen A."/>
            <person name="Pangilinan J."/>
            <person name="Andreopoulos W."/>
            <person name="Hayes R.D."/>
            <person name="Ng V."/>
            <person name="Grigoriev I.V."/>
            <person name="Jackson S.A."/>
            <person name="Sutton T.D.S."/>
            <person name="Dobson A.D.W."/>
            <person name="Rama T."/>
        </authorList>
    </citation>
    <scope>NUCLEOTIDE SEQUENCE</scope>
    <source>
        <strain evidence="3">TRa018bII</strain>
    </source>
</reference>
<evidence type="ECO:0000256" key="1">
    <source>
        <dbReference type="SAM" id="MobiDB-lite"/>
    </source>
</evidence>
<dbReference type="EMBL" id="MU251873">
    <property type="protein sequence ID" value="KAG9228714.1"/>
    <property type="molecule type" value="Genomic_DNA"/>
</dbReference>
<dbReference type="Proteomes" id="UP000824998">
    <property type="component" value="Unassembled WGS sequence"/>
</dbReference>
<dbReference type="PROSITE" id="PS50011">
    <property type="entry name" value="PROTEIN_KINASE_DOM"/>
    <property type="match status" value="1"/>
</dbReference>
<gene>
    <name evidence="3" type="ORF">BJ875DRAFT_388839</name>
</gene>
<feature type="region of interest" description="Disordered" evidence="1">
    <location>
        <begin position="16"/>
        <end position="36"/>
    </location>
</feature>
<dbReference type="Pfam" id="PF00069">
    <property type="entry name" value="Pkinase"/>
    <property type="match status" value="1"/>
</dbReference>
<name>A0A9P7Y7T3_9HELO</name>
<accession>A0A9P7Y7T3</accession>
<dbReference type="InterPro" id="IPR011009">
    <property type="entry name" value="Kinase-like_dom_sf"/>
</dbReference>
<sequence>MTQPVHRHLRRVQAFLGRPSENTGEDPPRSIGSGTSHKARRIFRVLLQDPWDDYTFIRDCGQTKLALRKASSFQLAEIREVSASDALEDPLILCQIIHPNIATINEIYCCDERIFYITEYLEVSFAQLGVQRYDLKEREIATIIAEVLKGIAHISSLRLSCKDLSQENIRLSLDGCIKLG</sequence>
<dbReference type="Gene3D" id="3.30.200.20">
    <property type="entry name" value="Phosphorylase Kinase, domain 1"/>
    <property type="match status" value="1"/>
</dbReference>